<comment type="similarity">
    <text evidence="2">Belongs to the acyltransferase 3 family.</text>
</comment>
<feature type="transmembrane region" description="Helical" evidence="7">
    <location>
        <begin position="292"/>
        <end position="310"/>
    </location>
</feature>
<feature type="transmembrane region" description="Helical" evidence="7">
    <location>
        <begin position="263"/>
        <end position="280"/>
    </location>
</feature>
<evidence type="ECO:0000313" key="9">
    <source>
        <dbReference type="EMBL" id="PSB59248.1"/>
    </source>
</evidence>
<dbReference type="GO" id="GO:0016413">
    <property type="term" value="F:O-acetyltransferase activity"/>
    <property type="evidence" value="ECO:0007669"/>
    <property type="project" value="TreeGrafter"/>
</dbReference>
<dbReference type="OrthoDB" id="479741at2"/>
<evidence type="ECO:0000256" key="4">
    <source>
        <dbReference type="ARBA" id="ARBA00022692"/>
    </source>
</evidence>
<keyword evidence="3" id="KW-1003">Cell membrane</keyword>
<accession>A0A2T1GMV7</accession>
<keyword evidence="4 7" id="KW-0812">Transmembrane</keyword>
<comment type="subcellular location">
    <subcellularLocation>
        <location evidence="1">Cell membrane</location>
        <topology evidence="1">Multi-pass membrane protein</topology>
    </subcellularLocation>
</comment>
<dbReference type="InterPro" id="IPR002656">
    <property type="entry name" value="Acyl_transf_3_dom"/>
</dbReference>
<feature type="transmembrane region" description="Helical" evidence="7">
    <location>
        <begin position="330"/>
        <end position="353"/>
    </location>
</feature>
<evidence type="ECO:0000313" key="10">
    <source>
        <dbReference type="Proteomes" id="UP000238937"/>
    </source>
</evidence>
<dbReference type="EMBL" id="PVWO01000010">
    <property type="protein sequence ID" value="PSB59248.1"/>
    <property type="molecule type" value="Genomic_DNA"/>
</dbReference>
<keyword evidence="6 7" id="KW-0472">Membrane</keyword>
<dbReference type="AlphaFoldDB" id="A0A2T1GMV7"/>
<feature type="transmembrane region" description="Helical" evidence="7">
    <location>
        <begin position="44"/>
        <end position="67"/>
    </location>
</feature>
<evidence type="ECO:0000256" key="7">
    <source>
        <dbReference type="SAM" id="Phobius"/>
    </source>
</evidence>
<keyword evidence="5 7" id="KW-1133">Transmembrane helix</keyword>
<evidence type="ECO:0000259" key="8">
    <source>
        <dbReference type="Pfam" id="PF01757"/>
    </source>
</evidence>
<dbReference type="GO" id="GO:0005886">
    <property type="term" value="C:plasma membrane"/>
    <property type="evidence" value="ECO:0007669"/>
    <property type="project" value="UniProtKB-SubCell"/>
</dbReference>
<evidence type="ECO:0000256" key="6">
    <source>
        <dbReference type="ARBA" id="ARBA00023136"/>
    </source>
</evidence>
<evidence type="ECO:0000256" key="3">
    <source>
        <dbReference type="ARBA" id="ARBA00022475"/>
    </source>
</evidence>
<feature type="domain" description="Acyltransferase 3" evidence="8">
    <location>
        <begin position="7"/>
        <end position="345"/>
    </location>
</feature>
<proteinExistence type="inferred from homology"/>
<name>A0A2T1GMV7_9CYAN</name>
<sequence length="365" mass="41484">MNKKLLGVEICRGLSTYAVILVHSGDETWGIPIDPIAIAFRSHFYFAVPFFLATAFYFMTAKVDIVYSEKFWRSRIERILVPYTIWSIIFVISRVIVFSLTNKTDRLQQLLQDPISIIFFGGASYHLYFLTLLFAGTLLVLLLPILENLKTNKYVLIFLSIVSTCLYYALESSGNSFQLGANIAFQNLLNSWQIDWSQFPLLRVISVEIAWTIKCLPYFFIGLILNRYDRLIKIPSERRLIIVVLSLLLFGANKLEYLLLPGILTEIFLAYILLIVSIYLSDYLNSNIISELAASIGACSFGIYLIHPFIMSVAKFFVAKVISPELTNSISIASMLVLSLTCFFASWLAIYSIKNKPIAKYLLGN</sequence>
<dbReference type="PANTHER" id="PTHR40074:SF2">
    <property type="entry name" value="O-ACETYLTRANSFERASE WECH"/>
    <property type="match status" value="1"/>
</dbReference>
<reference evidence="9 10" key="1">
    <citation type="submission" date="2018-03" db="EMBL/GenBank/DDBJ databases">
        <title>The ancient ancestry and fast evolution of plastids.</title>
        <authorList>
            <person name="Moore K.R."/>
            <person name="Magnabosco C."/>
            <person name="Momper L."/>
            <person name="Gold D.A."/>
            <person name="Bosak T."/>
            <person name="Fournier G.P."/>
        </authorList>
    </citation>
    <scope>NUCLEOTIDE SEQUENCE [LARGE SCALE GENOMIC DNA]</scope>
    <source>
        <strain evidence="9 10">CCALA 037</strain>
    </source>
</reference>
<dbReference type="Proteomes" id="UP000238937">
    <property type="component" value="Unassembled WGS sequence"/>
</dbReference>
<evidence type="ECO:0000256" key="5">
    <source>
        <dbReference type="ARBA" id="ARBA00022989"/>
    </source>
</evidence>
<feature type="transmembrane region" description="Helical" evidence="7">
    <location>
        <begin position="240"/>
        <end position="257"/>
    </location>
</feature>
<gene>
    <name evidence="9" type="ORF">C7B77_01735</name>
</gene>
<evidence type="ECO:0000256" key="2">
    <source>
        <dbReference type="ARBA" id="ARBA00007400"/>
    </source>
</evidence>
<protein>
    <recommendedName>
        <fullName evidence="8">Acyltransferase 3 domain-containing protein</fullName>
    </recommendedName>
</protein>
<dbReference type="Pfam" id="PF01757">
    <property type="entry name" value="Acyl_transf_3"/>
    <property type="match status" value="1"/>
</dbReference>
<dbReference type="RefSeq" id="WP_106299712.1">
    <property type="nucleotide sequence ID" value="NZ_PVWO01000010.1"/>
</dbReference>
<dbReference type="GO" id="GO:0009246">
    <property type="term" value="P:enterobacterial common antigen biosynthetic process"/>
    <property type="evidence" value="ECO:0007669"/>
    <property type="project" value="TreeGrafter"/>
</dbReference>
<feature type="transmembrane region" description="Helical" evidence="7">
    <location>
        <begin position="154"/>
        <end position="170"/>
    </location>
</feature>
<feature type="transmembrane region" description="Helical" evidence="7">
    <location>
        <begin position="117"/>
        <end position="142"/>
    </location>
</feature>
<comment type="caution">
    <text evidence="9">The sequence shown here is derived from an EMBL/GenBank/DDBJ whole genome shotgun (WGS) entry which is preliminary data.</text>
</comment>
<organism evidence="9 10">
    <name type="scientific">Chamaesiphon polymorphus CCALA 037</name>
    <dbReference type="NCBI Taxonomy" id="2107692"/>
    <lineage>
        <taxon>Bacteria</taxon>
        <taxon>Bacillati</taxon>
        <taxon>Cyanobacteriota</taxon>
        <taxon>Cyanophyceae</taxon>
        <taxon>Gomontiellales</taxon>
        <taxon>Chamaesiphonaceae</taxon>
        <taxon>Chamaesiphon</taxon>
    </lineage>
</organism>
<keyword evidence="10" id="KW-1185">Reference proteome</keyword>
<feature type="transmembrane region" description="Helical" evidence="7">
    <location>
        <begin position="79"/>
        <end position="97"/>
    </location>
</feature>
<evidence type="ECO:0000256" key="1">
    <source>
        <dbReference type="ARBA" id="ARBA00004651"/>
    </source>
</evidence>
<feature type="transmembrane region" description="Helical" evidence="7">
    <location>
        <begin position="209"/>
        <end position="228"/>
    </location>
</feature>
<dbReference type="PANTHER" id="PTHR40074">
    <property type="entry name" value="O-ACETYLTRANSFERASE WECH"/>
    <property type="match status" value="1"/>
</dbReference>